<feature type="region of interest" description="Disordered" evidence="1">
    <location>
        <begin position="369"/>
        <end position="391"/>
    </location>
</feature>
<feature type="compositionally biased region" description="Low complexity" evidence="1">
    <location>
        <begin position="583"/>
        <end position="597"/>
    </location>
</feature>
<accession>A0AA38LTK6</accession>
<feature type="region of interest" description="Disordered" evidence="1">
    <location>
        <begin position="426"/>
        <end position="445"/>
    </location>
</feature>
<evidence type="ECO:0000313" key="3">
    <source>
        <dbReference type="Proteomes" id="UP001164286"/>
    </source>
</evidence>
<dbReference type="Proteomes" id="UP001164286">
    <property type="component" value="Unassembled WGS sequence"/>
</dbReference>
<feature type="region of interest" description="Disordered" evidence="1">
    <location>
        <begin position="506"/>
        <end position="627"/>
    </location>
</feature>
<feature type="compositionally biased region" description="Pro residues" evidence="1">
    <location>
        <begin position="562"/>
        <end position="582"/>
    </location>
</feature>
<comment type="caution">
    <text evidence="2">The sequence shown here is derived from an EMBL/GenBank/DDBJ whole genome shotgun (WGS) entry which is preliminary data.</text>
</comment>
<feature type="region of interest" description="Disordered" evidence="1">
    <location>
        <begin position="267"/>
        <end position="355"/>
    </location>
</feature>
<protein>
    <submittedName>
        <fullName evidence="2">Uncharacterized protein</fullName>
    </submittedName>
</protein>
<dbReference type="AlphaFoldDB" id="A0AA38LTK6"/>
<feature type="compositionally biased region" description="Polar residues" evidence="1">
    <location>
        <begin position="301"/>
        <end position="317"/>
    </location>
</feature>
<gene>
    <name evidence="2" type="ORF">MKK02DRAFT_40962</name>
</gene>
<proteinExistence type="predicted"/>
<name>A0AA38LTK6_9TREE</name>
<organism evidence="2 3">
    <name type="scientific">Dioszegia hungarica</name>
    <dbReference type="NCBI Taxonomy" id="4972"/>
    <lineage>
        <taxon>Eukaryota</taxon>
        <taxon>Fungi</taxon>
        <taxon>Dikarya</taxon>
        <taxon>Basidiomycota</taxon>
        <taxon>Agaricomycotina</taxon>
        <taxon>Tremellomycetes</taxon>
        <taxon>Tremellales</taxon>
        <taxon>Bulleribasidiaceae</taxon>
        <taxon>Dioszegia</taxon>
    </lineage>
</organism>
<keyword evidence="3" id="KW-1185">Reference proteome</keyword>
<dbReference type="EMBL" id="JAKWFO010000014">
    <property type="protein sequence ID" value="KAI9632656.1"/>
    <property type="molecule type" value="Genomic_DNA"/>
</dbReference>
<dbReference type="GeneID" id="77730560"/>
<feature type="compositionally biased region" description="Low complexity" evidence="1">
    <location>
        <begin position="277"/>
        <end position="297"/>
    </location>
</feature>
<feature type="compositionally biased region" description="Polar residues" evidence="1">
    <location>
        <begin position="615"/>
        <end position="624"/>
    </location>
</feature>
<reference evidence="2" key="1">
    <citation type="journal article" date="2022" name="G3 (Bethesda)">
        <title>High quality genome of the basidiomycete yeast Dioszegia hungarica PDD-24b-2 isolated from cloud water.</title>
        <authorList>
            <person name="Jarrige D."/>
            <person name="Haridas S."/>
            <person name="Bleykasten-Grosshans C."/>
            <person name="Joly M."/>
            <person name="Nadalig T."/>
            <person name="Sancelme M."/>
            <person name="Vuilleumier S."/>
            <person name="Grigoriev I.V."/>
            <person name="Amato P."/>
            <person name="Bringel F."/>
        </authorList>
    </citation>
    <scope>NUCLEOTIDE SEQUENCE</scope>
    <source>
        <strain evidence="2">PDD-24b-2</strain>
    </source>
</reference>
<sequence>MSYDNEADRTVEARLAIFMYSTDPSPSSPPSPLDLSTTFLGLRLPSSSHPPILRTLCPRPGPPTPENPNKPGPMTYHCIFFDLCRTPDTPRHDWREKGKNLLSIDDMRVQRFAVHYKEEEFPELVAVYKWEFETHSRTEFVNAMEDVDGLVLIQDIGKEAEVEREVDIEKQMEGIAGFIAEAKGMFEAGDPGLITPNSFPVPVSVMAGTLGGRVGNRNREEVKEIAKKADWIYTYISTLSHEMEIAQNIVKLVERIKKRGVFRSRLVPGLVRPRPTPKSTPKTPKATPPTKALSPALPETPASQLLHTHDSPSSTRPLKTPKRSIDYNENPVPPLPVASGSRDESGEFGPVTIPRISPKRVPRIDIQQPKIPPVPALPASTSSGSLRSVRPHPFRAQSSATSIPKNGSFDNTVAIPDVPRAPLRIQVPPAPRGKGDPIVNVLRNSPPRNVDLDDYVPEISTAGQGDSILNNIERFKNPLRPAPLPPKGESFMPSYFDMEGGELRGRLDSKAESSSKAAGGGLLGKWGRAMSVKGSDGRSGSISPVPGGSGSGGGDVDASTPGPTPGYTYPPKPEAQPKPNPAAPSAASGAPVPTVSVTPAADNPGTVLPGASFTDEPTTMSGRNSRADAITRTTSEEIAYNERMMRRFGDIPGSNAGSEIQEVEFEPREGKKKRWGCCVVM</sequence>
<evidence type="ECO:0000256" key="1">
    <source>
        <dbReference type="SAM" id="MobiDB-lite"/>
    </source>
</evidence>
<dbReference type="RefSeq" id="XP_052942433.1">
    <property type="nucleotide sequence ID" value="XM_053091355.1"/>
</dbReference>
<evidence type="ECO:0000313" key="2">
    <source>
        <dbReference type="EMBL" id="KAI9632656.1"/>
    </source>
</evidence>